<dbReference type="InterPro" id="IPR030374">
    <property type="entry name" value="PABS"/>
</dbReference>
<dbReference type="GO" id="GO:0006596">
    <property type="term" value="P:polyamine biosynthetic process"/>
    <property type="evidence" value="ECO:0007669"/>
    <property type="project" value="UniProtKB-KW"/>
</dbReference>
<dbReference type="Pfam" id="PF01564">
    <property type="entry name" value="Spermine_synth"/>
    <property type="match status" value="1"/>
</dbReference>
<feature type="domain" description="PABS" evidence="4">
    <location>
        <begin position="1"/>
        <end position="135"/>
    </location>
</feature>
<comment type="similarity">
    <text evidence="1">Belongs to the spermidine/spermine synthase family.</text>
</comment>
<evidence type="ECO:0000256" key="1">
    <source>
        <dbReference type="ARBA" id="ARBA00007867"/>
    </source>
</evidence>
<evidence type="ECO:0000256" key="2">
    <source>
        <dbReference type="ARBA" id="ARBA00022679"/>
    </source>
</evidence>
<dbReference type="PANTHER" id="PTHR43317:SF1">
    <property type="entry name" value="THERMOSPERMINE SYNTHASE ACAULIS5"/>
    <property type="match status" value="1"/>
</dbReference>
<dbReference type="InterPro" id="IPR029063">
    <property type="entry name" value="SAM-dependent_MTases_sf"/>
</dbReference>
<dbReference type="PROSITE" id="PS51006">
    <property type="entry name" value="PABS_2"/>
    <property type="match status" value="1"/>
</dbReference>
<keyword evidence="2" id="KW-0808">Transferase</keyword>
<sequence length="222" mass="25998">VELVPSVLEAFPYFYRNASLILRKPNVKVIIDDGRRYLNRTRDKYDVIIIDPPPPIEAAGSSLLYSLEFYKVITEHLKKNGIFHQWFPKGEAKIFRAVVRSLVDIFPYIKVYKSVEGWGFHFLASMQPFKTPTPKDIVSRLPAMAKDDIVEWERGIQFLNNIARNVRVEDYFSRSFEKEIPVALLLNQKDELAFISDDQPYNEYYLLRRYHDAKSGSLKFVQ</sequence>
<proteinExistence type="inferred from homology"/>
<gene>
    <name evidence="5" type="ORF">METZ01_LOCUS407033</name>
</gene>
<dbReference type="PANTHER" id="PTHR43317">
    <property type="entry name" value="THERMOSPERMINE SYNTHASE ACAULIS5"/>
    <property type="match status" value="1"/>
</dbReference>
<dbReference type="Gene3D" id="3.40.50.150">
    <property type="entry name" value="Vaccinia Virus protein VP39"/>
    <property type="match status" value="1"/>
</dbReference>
<keyword evidence="3" id="KW-0620">Polyamine biosynthesis</keyword>
<dbReference type="SUPFAM" id="SSF53335">
    <property type="entry name" value="S-adenosyl-L-methionine-dependent methyltransferases"/>
    <property type="match status" value="1"/>
</dbReference>
<organism evidence="5">
    <name type="scientific">marine metagenome</name>
    <dbReference type="NCBI Taxonomy" id="408172"/>
    <lineage>
        <taxon>unclassified sequences</taxon>
        <taxon>metagenomes</taxon>
        <taxon>ecological metagenomes</taxon>
    </lineage>
</organism>
<accession>A0A382W645</accession>
<dbReference type="AlphaFoldDB" id="A0A382W645"/>
<evidence type="ECO:0000313" key="5">
    <source>
        <dbReference type="EMBL" id="SVD54179.1"/>
    </source>
</evidence>
<feature type="non-terminal residue" evidence="5">
    <location>
        <position position="1"/>
    </location>
</feature>
<protein>
    <recommendedName>
        <fullName evidence="4">PABS domain-containing protein</fullName>
    </recommendedName>
</protein>
<dbReference type="GO" id="GO:0016740">
    <property type="term" value="F:transferase activity"/>
    <property type="evidence" value="ECO:0007669"/>
    <property type="project" value="UniProtKB-KW"/>
</dbReference>
<dbReference type="EMBL" id="UINC01157284">
    <property type="protein sequence ID" value="SVD54179.1"/>
    <property type="molecule type" value="Genomic_DNA"/>
</dbReference>
<name>A0A382W645_9ZZZZ</name>
<evidence type="ECO:0000259" key="4">
    <source>
        <dbReference type="PROSITE" id="PS51006"/>
    </source>
</evidence>
<evidence type="ECO:0000256" key="3">
    <source>
        <dbReference type="ARBA" id="ARBA00023115"/>
    </source>
</evidence>
<reference evidence="5" key="1">
    <citation type="submission" date="2018-05" db="EMBL/GenBank/DDBJ databases">
        <authorList>
            <person name="Lanie J.A."/>
            <person name="Ng W.-L."/>
            <person name="Kazmierczak K.M."/>
            <person name="Andrzejewski T.M."/>
            <person name="Davidsen T.M."/>
            <person name="Wayne K.J."/>
            <person name="Tettelin H."/>
            <person name="Glass J.I."/>
            <person name="Rusch D."/>
            <person name="Podicherti R."/>
            <person name="Tsui H.-C.T."/>
            <person name="Winkler M.E."/>
        </authorList>
    </citation>
    <scope>NUCLEOTIDE SEQUENCE</scope>
</reference>